<comment type="caution">
    <text evidence="2">The sequence shown here is derived from an EMBL/GenBank/DDBJ whole genome shotgun (WGS) entry which is preliminary data.</text>
</comment>
<dbReference type="InterPro" id="IPR036684">
    <property type="entry name" value="Ca_lectin_sf"/>
</dbReference>
<evidence type="ECO:0000256" key="1">
    <source>
        <dbReference type="SAM" id="MobiDB-lite"/>
    </source>
</evidence>
<evidence type="ECO:0000313" key="3">
    <source>
        <dbReference type="Proteomes" id="UP000606974"/>
    </source>
</evidence>
<feature type="region of interest" description="Disordered" evidence="1">
    <location>
        <begin position="1"/>
        <end position="22"/>
    </location>
</feature>
<dbReference type="Gene3D" id="2.60.120.400">
    <property type="entry name" value="Calcium-mediated lectin"/>
    <property type="match status" value="1"/>
</dbReference>
<proteinExistence type="predicted"/>
<protein>
    <submittedName>
        <fullName evidence="2">Uncharacterized protein</fullName>
    </submittedName>
</protein>
<sequence>MPNISEDQQTIRDSVEQWSQGQQGIRNEVGDDFFFAQASMSEKHDELPQYILKVPANWSVTVKGETHADYRQVVTCFDQSQDQLAKFIGSGEGGRLEREVVSEGSTEEWIIPAGPELRAVVFQFGFYVGNSSSIQVPKVARTEVVLNPSGDNVSSLQVIIGTEDSTDNDNNDTILYMTFKPTSED</sequence>
<name>A0A8H7AAC6_9EURO</name>
<reference evidence="2" key="1">
    <citation type="submission" date="2020-02" db="EMBL/GenBank/DDBJ databases">
        <authorList>
            <person name="Palmer J.M."/>
        </authorList>
    </citation>
    <scope>NUCLEOTIDE SEQUENCE</scope>
    <source>
        <strain evidence="2">EPUS1.4</strain>
        <tissue evidence="2">Thallus</tissue>
    </source>
</reference>
<organism evidence="2 3">
    <name type="scientific">Endocarpon pusillum</name>
    <dbReference type="NCBI Taxonomy" id="364733"/>
    <lineage>
        <taxon>Eukaryota</taxon>
        <taxon>Fungi</taxon>
        <taxon>Dikarya</taxon>
        <taxon>Ascomycota</taxon>
        <taxon>Pezizomycotina</taxon>
        <taxon>Eurotiomycetes</taxon>
        <taxon>Chaetothyriomycetidae</taxon>
        <taxon>Verrucariales</taxon>
        <taxon>Verrucariaceae</taxon>
        <taxon>Endocarpon</taxon>
    </lineage>
</organism>
<keyword evidence="3" id="KW-1185">Reference proteome</keyword>
<gene>
    <name evidence="2" type="ORF">GJ744_000677</name>
</gene>
<evidence type="ECO:0000313" key="2">
    <source>
        <dbReference type="EMBL" id="KAF7505515.1"/>
    </source>
</evidence>
<dbReference type="Proteomes" id="UP000606974">
    <property type="component" value="Unassembled WGS sequence"/>
</dbReference>
<accession>A0A8H7AAC6</accession>
<dbReference type="AlphaFoldDB" id="A0A8H7AAC6"/>
<dbReference type="EMBL" id="JAACFV010000107">
    <property type="protein sequence ID" value="KAF7505515.1"/>
    <property type="molecule type" value="Genomic_DNA"/>
</dbReference>